<dbReference type="SUPFAM" id="SSF90112">
    <property type="entry name" value="Neurotransmitter-gated ion-channel transmembrane pore"/>
    <property type="match status" value="1"/>
</dbReference>
<reference evidence="3 4" key="1">
    <citation type="journal article" date="2021" name="Elife">
        <title>Chloroplast acquisition without the gene transfer in kleptoplastic sea slugs, Plakobranchus ocellatus.</title>
        <authorList>
            <person name="Maeda T."/>
            <person name="Takahashi S."/>
            <person name="Yoshida T."/>
            <person name="Shimamura S."/>
            <person name="Takaki Y."/>
            <person name="Nagai Y."/>
            <person name="Toyoda A."/>
            <person name="Suzuki Y."/>
            <person name="Arimoto A."/>
            <person name="Ishii H."/>
            <person name="Satoh N."/>
            <person name="Nishiyama T."/>
            <person name="Hasebe M."/>
            <person name="Maruyama T."/>
            <person name="Minagawa J."/>
            <person name="Obokata J."/>
            <person name="Shigenobu S."/>
        </authorList>
    </citation>
    <scope>NUCLEOTIDE SEQUENCE [LARGE SCALE GENOMIC DNA]</scope>
</reference>
<dbReference type="AlphaFoldDB" id="A0AAV3ZVA8"/>
<dbReference type="Proteomes" id="UP000735302">
    <property type="component" value="Unassembled WGS sequence"/>
</dbReference>
<feature type="compositionally biased region" description="Polar residues" evidence="1">
    <location>
        <begin position="126"/>
        <end position="141"/>
    </location>
</feature>
<organism evidence="3 4">
    <name type="scientific">Plakobranchus ocellatus</name>
    <dbReference type="NCBI Taxonomy" id="259542"/>
    <lineage>
        <taxon>Eukaryota</taxon>
        <taxon>Metazoa</taxon>
        <taxon>Spiralia</taxon>
        <taxon>Lophotrochozoa</taxon>
        <taxon>Mollusca</taxon>
        <taxon>Gastropoda</taxon>
        <taxon>Heterobranchia</taxon>
        <taxon>Euthyneura</taxon>
        <taxon>Panpulmonata</taxon>
        <taxon>Sacoglossa</taxon>
        <taxon>Placobranchoidea</taxon>
        <taxon>Plakobranchidae</taxon>
        <taxon>Plakobranchus</taxon>
    </lineage>
</organism>
<proteinExistence type="predicted"/>
<keyword evidence="4" id="KW-1185">Reference proteome</keyword>
<evidence type="ECO:0000313" key="3">
    <source>
        <dbReference type="EMBL" id="GFN98352.1"/>
    </source>
</evidence>
<gene>
    <name evidence="3" type="ORF">PoB_002485800</name>
</gene>
<keyword evidence="2" id="KW-1133">Transmembrane helix</keyword>
<protein>
    <submittedName>
        <fullName evidence="3">Nicotinic acetylcholine receptor subunit type q</fullName>
    </submittedName>
</protein>
<keyword evidence="2" id="KW-0472">Membrane</keyword>
<sequence length="493" mass="55648">MTSLSVLCAVLVTNLHNRGSKLKAAPRWLARLFIDLLARPMHVSQDVQLLASTIYLPEYSQFFFLHDSRWTPKLEQSRTDSDAQLAKDSSCFKKYFSFQRRLNRGEDVEDEDKNKQRIQEQKSSTKRQSSAHPQGSNQSHHACTWVESRDGATQGVQKVDYIKAQKLEKLKSDIQDNFASKRNGKILSQPSHLEMLHLQNADSRPSMACDKHALSEDQDSTFNSTNNPCKLVTNNILNKKHGLQESSLCERELSASAASKVSTSEQGVTEIVRHDDFSLHPKTFTKPKMASNNQLLPIKKDTRGSACYILPASNQRYQNMSQGGSSSTETPMVIPSLRVDCPCDDGDDNDDDDEGDVWVLRDDFKSPESDFVTKNENLEQNTPIQSSSTGQAYKPSVLKVVDQNRPHLNRSQVTNLQDGGKPQMVLKRARIMIAEWCIIAKVMDRILFLLCLVATLFAYVFILIVVPTEFGSKTSNVTFVNTDNTGRYRWSDF</sequence>
<dbReference type="GO" id="GO:0006811">
    <property type="term" value="P:monoatomic ion transport"/>
    <property type="evidence" value="ECO:0007669"/>
    <property type="project" value="InterPro"/>
</dbReference>
<keyword evidence="3" id="KW-0675">Receptor</keyword>
<accession>A0AAV3ZVA8</accession>
<dbReference type="InterPro" id="IPR036719">
    <property type="entry name" value="Neuro-gated_channel_TM_sf"/>
</dbReference>
<comment type="caution">
    <text evidence="3">The sequence shown here is derived from an EMBL/GenBank/DDBJ whole genome shotgun (WGS) entry which is preliminary data.</text>
</comment>
<evidence type="ECO:0000313" key="4">
    <source>
        <dbReference type="Proteomes" id="UP000735302"/>
    </source>
</evidence>
<dbReference type="EMBL" id="BLXT01002845">
    <property type="protein sequence ID" value="GFN98352.1"/>
    <property type="molecule type" value="Genomic_DNA"/>
</dbReference>
<feature type="transmembrane region" description="Helical" evidence="2">
    <location>
        <begin position="446"/>
        <end position="466"/>
    </location>
</feature>
<evidence type="ECO:0000256" key="2">
    <source>
        <dbReference type="SAM" id="Phobius"/>
    </source>
</evidence>
<evidence type="ECO:0000256" key="1">
    <source>
        <dbReference type="SAM" id="MobiDB-lite"/>
    </source>
</evidence>
<keyword evidence="2" id="KW-0812">Transmembrane</keyword>
<dbReference type="GO" id="GO:0016020">
    <property type="term" value="C:membrane"/>
    <property type="evidence" value="ECO:0007669"/>
    <property type="project" value="InterPro"/>
</dbReference>
<name>A0AAV3ZVA8_9GAST</name>
<feature type="region of interest" description="Disordered" evidence="1">
    <location>
        <begin position="106"/>
        <end position="142"/>
    </location>
</feature>